<dbReference type="GO" id="GO:0046872">
    <property type="term" value="F:metal ion binding"/>
    <property type="evidence" value="ECO:0007669"/>
    <property type="project" value="UniProtKB-KW"/>
</dbReference>
<feature type="binding site" evidence="10">
    <location>
        <position position="26"/>
    </location>
    <ligand>
        <name>Mn(2+)</name>
        <dbReference type="ChEBI" id="CHEBI:29035"/>
    </ligand>
</feature>
<evidence type="ECO:0000259" key="12">
    <source>
        <dbReference type="PROSITE" id="PS51462"/>
    </source>
</evidence>
<dbReference type="GO" id="GO:0004452">
    <property type="term" value="F:isopentenyl-diphosphate delta-isomerase activity"/>
    <property type="evidence" value="ECO:0007669"/>
    <property type="project" value="UniProtKB-UniRule"/>
</dbReference>
<organism evidence="13 14">
    <name type="scientific">Agreia bicolorata</name>
    <dbReference type="NCBI Taxonomy" id="110935"/>
    <lineage>
        <taxon>Bacteria</taxon>
        <taxon>Bacillati</taxon>
        <taxon>Actinomycetota</taxon>
        <taxon>Actinomycetes</taxon>
        <taxon>Micrococcales</taxon>
        <taxon>Microbacteriaceae</taxon>
        <taxon>Agreia</taxon>
    </lineage>
</organism>
<dbReference type="Pfam" id="PF00293">
    <property type="entry name" value="NUDIX"/>
    <property type="match status" value="1"/>
</dbReference>
<dbReference type="InterPro" id="IPR000086">
    <property type="entry name" value="NUDIX_hydrolase_dom"/>
</dbReference>
<keyword evidence="8 10" id="KW-0414">Isoprene biosynthesis</keyword>
<name>A0A1T4XGQ9_9MICO</name>
<feature type="domain" description="Nudix hydrolase" evidence="12">
    <location>
        <begin position="31"/>
        <end position="165"/>
    </location>
</feature>
<evidence type="ECO:0000256" key="4">
    <source>
        <dbReference type="ARBA" id="ARBA00022490"/>
    </source>
</evidence>
<feature type="binding site" evidence="10">
    <location>
        <position position="117"/>
    </location>
    <ligand>
        <name>Mn(2+)</name>
        <dbReference type="ChEBI" id="CHEBI:29035"/>
    </ligand>
</feature>
<dbReference type="InterPro" id="IPR015797">
    <property type="entry name" value="NUDIX_hydrolase-like_dom_sf"/>
</dbReference>
<evidence type="ECO:0000256" key="7">
    <source>
        <dbReference type="ARBA" id="ARBA00023211"/>
    </source>
</evidence>
<dbReference type="InterPro" id="IPR056375">
    <property type="entry name" value="Idi_bact"/>
</dbReference>
<gene>
    <name evidence="10" type="primary">idi</name>
    <name evidence="13" type="ORF">SAMN06295879_1096</name>
</gene>
<dbReference type="UniPathway" id="UPA00059">
    <property type="reaction ID" value="UER00104"/>
</dbReference>
<reference evidence="14" key="1">
    <citation type="submission" date="2017-02" db="EMBL/GenBank/DDBJ databases">
        <authorList>
            <person name="Varghese N."/>
            <person name="Submissions S."/>
        </authorList>
    </citation>
    <scope>NUCLEOTIDE SEQUENCE [LARGE SCALE GENOMIC DNA]</scope>
    <source>
        <strain evidence="14">VKM Ac-2052</strain>
    </source>
</reference>
<dbReference type="GO" id="GO:0005737">
    <property type="term" value="C:cytoplasm"/>
    <property type="evidence" value="ECO:0007669"/>
    <property type="project" value="UniProtKB-SubCell"/>
</dbReference>
<dbReference type="PANTHER" id="PTHR10885">
    <property type="entry name" value="ISOPENTENYL-DIPHOSPHATE DELTA-ISOMERASE"/>
    <property type="match status" value="1"/>
</dbReference>
<feature type="active site" evidence="10 11">
    <location>
        <position position="68"/>
    </location>
</feature>
<protein>
    <recommendedName>
        <fullName evidence="3 10">Isopentenyl-diphosphate Delta-isomerase</fullName>
        <shortName evidence="10">IPP isomerase</shortName>
        <ecNumber evidence="3 10">5.3.3.2</ecNumber>
    </recommendedName>
    <alternativeName>
        <fullName evidence="10">IPP:DMAPP isomerase</fullName>
    </alternativeName>
    <alternativeName>
        <fullName evidence="10">Isopentenyl pyrophosphate isomerase</fullName>
    </alternativeName>
</protein>
<dbReference type="RefSeq" id="WP_078713674.1">
    <property type="nucleotide sequence ID" value="NZ_FUYG01000003.1"/>
</dbReference>
<evidence type="ECO:0000256" key="5">
    <source>
        <dbReference type="ARBA" id="ARBA00022723"/>
    </source>
</evidence>
<comment type="subcellular location">
    <subcellularLocation>
        <location evidence="10">Cytoplasm</location>
    </subcellularLocation>
</comment>
<comment type="cofactor">
    <cofactor evidence="10">
        <name>Mg(2+)</name>
        <dbReference type="ChEBI" id="CHEBI:18420"/>
    </cofactor>
    <text evidence="10">Binds 1 Mg(2+) ion per subunit. The magnesium ion binds only when substrate is bound.</text>
</comment>
<comment type="catalytic activity">
    <reaction evidence="10">
        <text>isopentenyl diphosphate = dimethylallyl diphosphate</text>
        <dbReference type="Rhea" id="RHEA:23284"/>
        <dbReference type="ChEBI" id="CHEBI:57623"/>
        <dbReference type="ChEBI" id="CHEBI:128769"/>
        <dbReference type="EC" id="5.3.3.2"/>
    </reaction>
</comment>
<dbReference type="GO" id="GO:0050992">
    <property type="term" value="P:dimethylallyl diphosphate biosynthetic process"/>
    <property type="evidence" value="ECO:0007669"/>
    <property type="project" value="UniProtKB-UniRule"/>
</dbReference>
<feature type="active site" evidence="10 11">
    <location>
        <position position="117"/>
    </location>
</feature>
<feature type="binding site" evidence="10">
    <location>
        <position position="70"/>
    </location>
    <ligand>
        <name>Mn(2+)</name>
        <dbReference type="ChEBI" id="CHEBI:29035"/>
    </ligand>
</feature>
<dbReference type="PANTHER" id="PTHR10885:SF0">
    <property type="entry name" value="ISOPENTENYL-DIPHOSPHATE DELTA-ISOMERASE"/>
    <property type="match status" value="1"/>
</dbReference>
<dbReference type="PROSITE" id="PS51462">
    <property type="entry name" value="NUDIX"/>
    <property type="match status" value="1"/>
</dbReference>
<dbReference type="InterPro" id="IPR011876">
    <property type="entry name" value="IsopentenylPP_isomerase_typ1"/>
</dbReference>
<dbReference type="EC" id="5.3.3.2" evidence="3 10"/>
<dbReference type="HAMAP" id="MF_00202">
    <property type="entry name" value="Idi"/>
    <property type="match status" value="1"/>
</dbReference>
<comment type="cofactor">
    <cofactor evidence="10">
        <name>Mn(2+)</name>
        <dbReference type="ChEBI" id="CHEBI:29035"/>
    </cofactor>
    <text evidence="10">Binds 1 Mn(2+) ion per subunit.</text>
</comment>
<feature type="binding site" evidence="10">
    <location>
        <position position="33"/>
    </location>
    <ligand>
        <name>Mn(2+)</name>
        <dbReference type="ChEBI" id="CHEBI:29035"/>
    </ligand>
</feature>
<dbReference type="GO" id="GO:0008299">
    <property type="term" value="P:isoprenoid biosynthetic process"/>
    <property type="evidence" value="ECO:0007669"/>
    <property type="project" value="UniProtKB-UniRule"/>
</dbReference>
<evidence type="ECO:0000313" key="13">
    <source>
        <dbReference type="EMBL" id="SKA88714.1"/>
    </source>
</evidence>
<keyword evidence="7 10" id="KW-0464">Manganese</keyword>
<evidence type="ECO:0000256" key="11">
    <source>
        <dbReference type="PIRSR" id="PIRSR018427-1"/>
    </source>
</evidence>
<keyword evidence="9 10" id="KW-0413">Isomerase</keyword>
<dbReference type="PIRSF" id="PIRSF018427">
    <property type="entry name" value="Isopntndiph_ism"/>
    <property type="match status" value="1"/>
</dbReference>
<comment type="pathway">
    <text evidence="1 10">Isoprenoid biosynthesis; dimethylallyl diphosphate biosynthesis; dimethylallyl diphosphate from isopentenyl diphosphate: step 1/1.</text>
</comment>
<dbReference type="EMBL" id="FUYG01000003">
    <property type="protein sequence ID" value="SKA88714.1"/>
    <property type="molecule type" value="Genomic_DNA"/>
</dbReference>
<dbReference type="NCBIfam" id="TIGR02150">
    <property type="entry name" value="IPP_isom_1"/>
    <property type="match status" value="1"/>
</dbReference>
<evidence type="ECO:0000256" key="6">
    <source>
        <dbReference type="ARBA" id="ARBA00022842"/>
    </source>
</evidence>
<evidence type="ECO:0000256" key="3">
    <source>
        <dbReference type="ARBA" id="ARBA00012057"/>
    </source>
</evidence>
<dbReference type="SUPFAM" id="SSF55811">
    <property type="entry name" value="Nudix"/>
    <property type="match status" value="1"/>
</dbReference>
<dbReference type="AlphaFoldDB" id="A0A1T4XGQ9"/>
<proteinExistence type="inferred from homology"/>
<evidence type="ECO:0000256" key="2">
    <source>
        <dbReference type="ARBA" id="ARBA00007579"/>
    </source>
</evidence>
<sequence length="178" mass="19601">MSSREQVVLLSEEGTPIGTADKATVHTNDTALHLAFSCHVFDEQGRILVTRRSLDKVAWPGVWTNSFCGHPAPGEEMTDAVARRAERELGITLDDVTVALPDFRYRATDASGIVEYEICPVFTATTSDNVAGRPDEVAEWNWVDPDSLRTSVASTPWAFSPWLTLQLPLLSEATAQQR</sequence>
<evidence type="ECO:0000313" key="14">
    <source>
        <dbReference type="Proteomes" id="UP000189735"/>
    </source>
</evidence>
<dbReference type="Gene3D" id="3.90.79.10">
    <property type="entry name" value="Nucleoside Triphosphate Pyrophosphohydrolase"/>
    <property type="match status" value="1"/>
</dbReference>
<dbReference type="Proteomes" id="UP000189735">
    <property type="component" value="Unassembled WGS sequence"/>
</dbReference>
<keyword evidence="6 10" id="KW-0460">Magnesium</keyword>
<evidence type="ECO:0000256" key="1">
    <source>
        <dbReference type="ARBA" id="ARBA00004826"/>
    </source>
</evidence>
<feature type="binding site" evidence="10">
    <location>
        <position position="88"/>
    </location>
    <ligand>
        <name>Mg(2+)</name>
        <dbReference type="ChEBI" id="CHEBI:18420"/>
    </ligand>
</feature>
<keyword evidence="4 10" id="KW-0963">Cytoplasm</keyword>
<evidence type="ECO:0000256" key="8">
    <source>
        <dbReference type="ARBA" id="ARBA00023229"/>
    </source>
</evidence>
<dbReference type="CDD" id="cd02885">
    <property type="entry name" value="NUDIX_IPP_Isomerase"/>
    <property type="match status" value="1"/>
</dbReference>
<keyword evidence="5 10" id="KW-0479">Metal-binding</keyword>
<feature type="binding site" evidence="10">
    <location>
        <position position="115"/>
    </location>
    <ligand>
        <name>Mn(2+)</name>
        <dbReference type="ChEBI" id="CHEBI:29035"/>
    </ligand>
</feature>
<dbReference type="NCBIfam" id="NF002995">
    <property type="entry name" value="PRK03759.1"/>
    <property type="match status" value="1"/>
</dbReference>
<evidence type="ECO:0000256" key="9">
    <source>
        <dbReference type="ARBA" id="ARBA00023235"/>
    </source>
</evidence>
<comment type="function">
    <text evidence="10">Catalyzes the 1,3-allylic rearrangement of the homoallylic substrate isopentenyl (IPP) to its highly electrophilic allylic isomer, dimethylallyl diphosphate (DMAPP).</text>
</comment>
<dbReference type="FunFam" id="3.90.79.10:FF:000009">
    <property type="entry name" value="Isopentenyl-diphosphate Delta-isomerase"/>
    <property type="match status" value="1"/>
</dbReference>
<evidence type="ECO:0000256" key="10">
    <source>
        <dbReference type="HAMAP-Rule" id="MF_00202"/>
    </source>
</evidence>
<accession>A0A1T4XGQ9</accession>
<comment type="similarity">
    <text evidence="2 10">Belongs to the IPP isomerase type 1 family.</text>
</comment>